<protein>
    <recommendedName>
        <fullName evidence="3">OTU domain-containing protein</fullName>
    </recommendedName>
</protein>
<name>A0A6C0EE89_9ZZZZ</name>
<feature type="region of interest" description="Disordered" evidence="1">
    <location>
        <begin position="789"/>
        <end position="822"/>
    </location>
</feature>
<dbReference type="EMBL" id="MN739822">
    <property type="protein sequence ID" value="QHT27434.1"/>
    <property type="molecule type" value="Genomic_DNA"/>
</dbReference>
<feature type="compositionally biased region" description="Basic and acidic residues" evidence="1">
    <location>
        <begin position="949"/>
        <end position="965"/>
    </location>
</feature>
<evidence type="ECO:0000256" key="1">
    <source>
        <dbReference type="SAM" id="MobiDB-lite"/>
    </source>
</evidence>
<feature type="region of interest" description="Disordered" evidence="1">
    <location>
        <begin position="299"/>
        <end position="321"/>
    </location>
</feature>
<feature type="compositionally biased region" description="Low complexity" evidence="1">
    <location>
        <begin position="919"/>
        <end position="948"/>
    </location>
</feature>
<dbReference type="AlphaFoldDB" id="A0A6C0EE89"/>
<evidence type="ECO:0000313" key="2">
    <source>
        <dbReference type="EMBL" id="QHT27434.1"/>
    </source>
</evidence>
<reference evidence="2" key="1">
    <citation type="journal article" date="2020" name="Nature">
        <title>Giant virus diversity and host interactions through global metagenomics.</title>
        <authorList>
            <person name="Schulz F."/>
            <person name="Roux S."/>
            <person name="Paez-Espino D."/>
            <person name="Jungbluth S."/>
            <person name="Walsh D.A."/>
            <person name="Denef V.J."/>
            <person name="McMahon K.D."/>
            <person name="Konstantinidis K.T."/>
            <person name="Eloe-Fadrosh E.A."/>
            <person name="Kyrpides N.C."/>
            <person name="Woyke T."/>
        </authorList>
    </citation>
    <scope>NUCLEOTIDE SEQUENCE</scope>
    <source>
        <strain evidence="2">GVMAG-M-3300023179-33</strain>
    </source>
</reference>
<feature type="region of interest" description="Disordered" evidence="1">
    <location>
        <begin position="912"/>
        <end position="974"/>
    </location>
</feature>
<accession>A0A6C0EE89</accession>
<evidence type="ECO:0008006" key="3">
    <source>
        <dbReference type="Google" id="ProtNLM"/>
    </source>
</evidence>
<proteinExistence type="predicted"/>
<sequence>MNNDNVKNDNSNMKNYYPASITILLNTRILGHTKTIYYPNMTLPSISSKTVYFNPLIKLDKRIVQTIPKGKKEDFIYEQFFSPSYFNSLLIRSQYYPQPKRTLEQATEQGIIDNNIKIMLDTLFNANKPFYIDKKRYTSYGYTWNKGDWIIESTNSSKIIKKFYNYYQTSSSNYPRTGYTNRYNVPTATVQTIMPSAPMIMPTTTTLYQPNQLLYPTIGQSNLITYQTPILQSYPYQNVMVPNANENPMFDSFNKFEESVDENILHGSSASSTFGDIIDEQQKTKQQKKPRMTADKLIASQGQTQQQPMSQPPKNPLSVINNTINQPESEILKKQYLFYALDGFKNGFINANRINCSAINTVDQLKTINRGAFYDYKIEPWSVLSNDGNGDCLFYVFCQIVNSPDYKTINSVLKTRQNEFKTGDKNIAYYDSDGNYTVAGLRNIVADFILYNIDYGVDIGDSIISRYTNEPDDRYIVSGNLNQTLDNMRICADKNNRALSKQKALPNNNYYWGDQTAINIIEYVFKFKTIIIHKPNQVNRKTEVYNDNDKVTINFKNNTVINSDYVEIEYYTDNTQKNSVIESGYLIDKQLDKDGYLQSVTILKNNNMDLNTCEFEKKLINNDNNNTIITIHKIEKYKIYNSDSFTLLRGGLYKNYVYILNHDRNHYETVSFFIRGNMCYVFNNNDIFAFHPYIIYMIFLYAFMIGRPLASPFSKTTLNQYLEQLYRYYSSNTKIKNRLLLGGAGDGSPIANPMAIASPRANPMAIASPRANPMAIASPRANPMAIASPVTTPSSTPISTPRVTVSTPTSNPTSTPTSTPSTSYYSQFKNYVNNKLDQPLTIKDSNKTTPFYYANPNLSYYVVVNLELFPGDKISDLDKRNLGCQIKFDNIRKSYADLLGYQYQPSLLNTNVMPSKIDNSNSSSTSSSRKSTSTSNNNSTKKNGNGNNDRNRDRKYNNRKNDKNGNRSTRKYRG</sequence>
<organism evidence="2">
    <name type="scientific">viral metagenome</name>
    <dbReference type="NCBI Taxonomy" id="1070528"/>
    <lineage>
        <taxon>unclassified sequences</taxon>
        <taxon>metagenomes</taxon>
        <taxon>organismal metagenomes</taxon>
    </lineage>
</organism>